<dbReference type="Proteomes" id="UP000245056">
    <property type="component" value="Unassembled WGS sequence"/>
</dbReference>
<organism evidence="1 2">
    <name type="scientific">Pseudomonas prosekii</name>
    <dbReference type="NCBI Taxonomy" id="1148509"/>
    <lineage>
        <taxon>Bacteria</taxon>
        <taxon>Pseudomonadati</taxon>
        <taxon>Pseudomonadota</taxon>
        <taxon>Gammaproteobacteria</taxon>
        <taxon>Pseudomonadales</taxon>
        <taxon>Pseudomonadaceae</taxon>
        <taxon>Pseudomonas</taxon>
    </lineage>
</organism>
<accession>A0A2U2D485</accession>
<dbReference type="AlphaFoldDB" id="A0A2U2D485"/>
<proteinExistence type="predicted"/>
<name>A0A2U2D485_9PSED</name>
<reference evidence="1 2" key="1">
    <citation type="submission" date="2018-05" db="EMBL/GenBank/DDBJ databases">
        <title>Genome sequences of two Antarctic strains of Pseudomonas prosekii: insights into adaptation to extreme conditions.</title>
        <authorList>
            <person name="Snopkova K."/>
            <person name="Dufkova K."/>
            <person name="Cejkova D."/>
            <person name="Sedlacek I."/>
            <person name="Smajs D."/>
        </authorList>
    </citation>
    <scope>NUCLEOTIDE SEQUENCE [LARGE SCALE GENOMIC DNA]</scope>
    <source>
        <strain evidence="1 2">P2673</strain>
    </source>
</reference>
<sequence length="84" mass="9049">MPPATVPVQCRAPIVSLGSWRHGANPEGVAFLKEKYRIAAGVQADIQQSLAFLHFSFGQSIASGFVCRTTDVIIRVDFFSGQGP</sequence>
<evidence type="ECO:0000313" key="2">
    <source>
        <dbReference type="Proteomes" id="UP000245056"/>
    </source>
</evidence>
<comment type="caution">
    <text evidence="1">The sequence shown here is derived from an EMBL/GenBank/DDBJ whole genome shotgun (WGS) entry which is preliminary data.</text>
</comment>
<gene>
    <name evidence="1" type="ORF">C9I49_20345</name>
</gene>
<dbReference type="EMBL" id="QFAW01000031">
    <property type="protein sequence ID" value="PWE41833.1"/>
    <property type="molecule type" value="Genomic_DNA"/>
</dbReference>
<protein>
    <submittedName>
        <fullName evidence="1">Uncharacterized protein</fullName>
    </submittedName>
</protein>
<evidence type="ECO:0000313" key="1">
    <source>
        <dbReference type="EMBL" id="PWE41833.1"/>
    </source>
</evidence>